<protein>
    <recommendedName>
        <fullName evidence="4">Copper amine oxidase-like N-terminal domain-containing protein</fullName>
    </recommendedName>
</protein>
<proteinExistence type="predicted"/>
<feature type="signal peptide" evidence="1">
    <location>
        <begin position="1"/>
        <end position="27"/>
    </location>
</feature>
<dbReference type="SUPFAM" id="SSF49373">
    <property type="entry name" value="Invasin/intimin cell-adhesion fragments"/>
    <property type="match status" value="1"/>
</dbReference>
<dbReference type="EMBL" id="RIAS01000019">
    <property type="protein sequence ID" value="KAA8787219.1"/>
    <property type="molecule type" value="Genomic_DNA"/>
</dbReference>
<dbReference type="OrthoDB" id="9802228at2"/>
<dbReference type="Proteomes" id="UP000323664">
    <property type="component" value="Unassembled WGS sequence"/>
</dbReference>
<feature type="chain" id="PRO_5024357372" description="Copper amine oxidase-like N-terminal domain-containing protein" evidence="1">
    <location>
        <begin position="28"/>
        <end position="422"/>
    </location>
</feature>
<keyword evidence="1" id="KW-0732">Signal</keyword>
<comment type="caution">
    <text evidence="2">The sequence shown here is derived from an EMBL/GenBank/DDBJ whole genome shotgun (WGS) entry which is preliminary data.</text>
</comment>
<evidence type="ECO:0008006" key="4">
    <source>
        <dbReference type="Google" id="ProtNLM"/>
    </source>
</evidence>
<dbReference type="AlphaFoldDB" id="A0A5M9X0B4"/>
<evidence type="ECO:0000313" key="2">
    <source>
        <dbReference type="EMBL" id="KAA8787219.1"/>
    </source>
</evidence>
<dbReference type="RefSeq" id="WP_123066894.1">
    <property type="nucleotide sequence ID" value="NZ_RIAS01000019.1"/>
</dbReference>
<dbReference type="InterPro" id="IPR008964">
    <property type="entry name" value="Invasin/intimin_cell_adhesion"/>
</dbReference>
<evidence type="ECO:0000256" key="1">
    <source>
        <dbReference type="SAM" id="SignalP"/>
    </source>
</evidence>
<evidence type="ECO:0000313" key="3">
    <source>
        <dbReference type="Proteomes" id="UP000323664"/>
    </source>
</evidence>
<dbReference type="Gene3D" id="2.60.40.1080">
    <property type="match status" value="1"/>
</dbReference>
<gene>
    <name evidence="2" type="ORF">EC604_25640</name>
</gene>
<name>A0A5M9X0B4_PAEAM</name>
<sequence length="422" mass="46210">MFFSKKIILVFLGITLAMGGIANATSAAESGELSVTLTGNSTLVPGDVERVDVAISNSLDTPKIKSATIVLSYDENMFTLNEEDEEDGLLRFDEKLKKYIWRDDTFYIPSHQYASKDDYIIQNPYPEDLVPNDGKQEIVLSITAKDGHFLDSAAGDPIVSFTLITKESSLNMQSSIQVLTDKTVLTDLAGNIVTDYKTASVDVLVALPKEIYIVEGTMRPSFLPFIFPINTGQELNALAYFENGDVFYITDAATWKSSNPAVLKPHGTGNVQAVGLGTAILKVTYGSVTGEHEVKVVTAATAAKLNEEPQPYASIIRSDVKPEKIKIIINDKLTHTGLLYNGTVYIPIRSVSEAFNVFIGYDPVKKLPVLFGSPITQSRNFAGTAYVEAKNLPSLLGAKVVKWDNKNKTLYLEYNPKKEAAK</sequence>
<accession>A0A5M9X0B4</accession>
<organism evidence="2 3">
    <name type="scientific">Paenibacillus amylolyticus</name>
    <dbReference type="NCBI Taxonomy" id="1451"/>
    <lineage>
        <taxon>Bacteria</taxon>
        <taxon>Bacillati</taxon>
        <taxon>Bacillota</taxon>
        <taxon>Bacilli</taxon>
        <taxon>Bacillales</taxon>
        <taxon>Paenibacillaceae</taxon>
        <taxon>Paenibacillus</taxon>
    </lineage>
</organism>
<reference evidence="2 3" key="1">
    <citation type="journal article" date="2019" name="J. Ind. Microbiol. Biotechnol.">
        <title>Paenibacillus amylolyticus 27C64 has a diverse set of carbohydrate-active enzymes and complete pectin deconstruction system.</title>
        <authorList>
            <person name="Keggi C."/>
            <person name="Doran-Peterson J."/>
        </authorList>
    </citation>
    <scope>NUCLEOTIDE SEQUENCE [LARGE SCALE GENOMIC DNA]</scope>
    <source>
        <strain evidence="2 3">27C64</strain>
    </source>
</reference>